<dbReference type="Proteomes" id="UP001642409">
    <property type="component" value="Unassembled WGS sequence"/>
</dbReference>
<sequence length="118" mass="13403">MSQALIQCRDKHIYFSKGAVAHALVVSVLQIVIVPVWAYCCGVSSCWVILATFLSWSFEFVTHLHIDYVKSKYRVANQERIDRSRKLWLVMHAIDQCLHAGCILCCTAICCAILFNLP</sequence>
<proteinExistence type="predicted"/>
<feature type="transmembrane region" description="Helical" evidence="1">
    <location>
        <begin position="20"/>
        <end position="39"/>
    </location>
</feature>
<keyword evidence="1 3" id="KW-0812">Transmembrane</keyword>
<dbReference type="AlphaFoldDB" id="A0AA86R1H4"/>
<feature type="transmembrane region" description="Helical" evidence="1">
    <location>
        <begin position="87"/>
        <end position="115"/>
    </location>
</feature>
<keyword evidence="6" id="KW-1185">Reference proteome</keyword>
<reference evidence="3" key="1">
    <citation type="submission" date="2023-06" db="EMBL/GenBank/DDBJ databases">
        <authorList>
            <person name="Kurt Z."/>
        </authorList>
    </citation>
    <scope>NUCLEOTIDE SEQUENCE</scope>
</reference>
<comment type="caution">
    <text evidence="3">The sequence shown here is derived from an EMBL/GenBank/DDBJ whole genome shotgun (WGS) entry which is preliminary data.</text>
</comment>
<reference evidence="4 6" key="2">
    <citation type="submission" date="2024-07" db="EMBL/GenBank/DDBJ databases">
        <authorList>
            <person name="Akdeniz Z."/>
        </authorList>
    </citation>
    <scope>NUCLEOTIDE SEQUENCE [LARGE SCALE GENOMIC DNA]</scope>
</reference>
<feature type="transmembrane region" description="Helical" evidence="1">
    <location>
        <begin position="45"/>
        <end position="66"/>
    </location>
</feature>
<evidence type="ECO:0000313" key="2">
    <source>
        <dbReference type="EMBL" id="CAI9912934.1"/>
    </source>
</evidence>
<evidence type="ECO:0000313" key="5">
    <source>
        <dbReference type="EMBL" id="CAL6112888.1"/>
    </source>
</evidence>
<evidence type="ECO:0000313" key="6">
    <source>
        <dbReference type="Proteomes" id="UP001642409"/>
    </source>
</evidence>
<keyword evidence="1" id="KW-0472">Membrane</keyword>
<dbReference type="InterPro" id="IPR021737">
    <property type="entry name" value="Phage_phiKZ_Orf197"/>
</dbReference>
<evidence type="ECO:0000313" key="4">
    <source>
        <dbReference type="EMBL" id="CAL6000100.1"/>
    </source>
</evidence>
<name>A0AA86R1H4_9EUKA</name>
<protein>
    <submittedName>
        <fullName evidence="3">Transmembrane domain-containing protein</fullName>
    </submittedName>
    <submittedName>
        <fullName evidence="4">Transmembrane_domain-containing protein</fullName>
    </submittedName>
</protein>
<gene>
    <name evidence="4" type="ORF">HINF_LOCUS16540</name>
    <name evidence="3" type="ORF">HINF_LOCUS57621</name>
    <name evidence="2" type="ORF">HINF_LOCUS579</name>
    <name evidence="5" type="ORF">HINF_LOCUS77250</name>
</gene>
<dbReference type="EMBL" id="CATOUU010000009">
    <property type="protein sequence ID" value="CAI9912934.1"/>
    <property type="molecule type" value="Genomic_DNA"/>
</dbReference>
<dbReference type="EMBL" id="CAXDID020000040">
    <property type="protein sequence ID" value="CAL6000100.1"/>
    <property type="molecule type" value="Genomic_DNA"/>
</dbReference>
<keyword evidence="1" id="KW-1133">Transmembrane helix</keyword>
<organism evidence="3">
    <name type="scientific">Hexamita inflata</name>
    <dbReference type="NCBI Taxonomy" id="28002"/>
    <lineage>
        <taxon>Eukaryota</taxon>
        <taxon>Metamonada</taxon>
        <taxon>Diplomonadida</taxon>
        <taxon>Hexamitidae</taxon>
        <taxon>Hexamitinae</taxon>
        <taxon>Hexamita</taxon>
    </lineage>
</organism>
<dbReference type="Pfam" id="PF11750">
    <property type="entry name" value="DUF3307"/>
    <property type="match status" value="1"/>
</dbReference>
<accession>A0AA86R1H4</accession>
<dbReference type="EMBL" id="CATOUU010001064">
    <property type="protein sequence ID" value="CAI9969976.1"/>
    <property type="molecule type" value="Genomic_DNA"/>
</dbReference>
<evidence type="ECO:0000256" key="1">
    <source>
        <dbReference type="SAM" id="Phobius"/>
    </source>
</evidence>
<dbReference type="EMBL" id="CAXDID020000749">
    <property type="protein sequence ID" value="CAL6112888.1"/>
    <property type="molecule type" value="Genomic_DNA"/>
</dbReference>
<evidence type="ECO:0000313" key="3">
    <source>
        <dbReference type="EMBL" id="CAI9969976.1"/>
    </source>
</evidence>